<dbReference type="PANTHER" id="PTHR47659">
    <property type="entry name" value="ZN(II)2CYS6 TRANSCRIPTION FACTOR (EUROFUNG)-RELATED"/>
    <property type="match status" value="1"/>
</dbReference>
<comment type="caution">
    <text evidence="8">The sequence shown here is derived from an EMBL/GenBank/DDBJ whole genome shotgun (WGS) entry which is preliminary data.</text>
</comment>
<evidence type="ECO:0000313" key="8">
    <source>
        <dbReference type="EMBL" id="KAL2070473.1"/>
    </source>
</evidence>
<evidence type="ECO:0000256" key="2">
    <source>
        <dbReference type="ARBA" id="ARBA00022833"/>
    </source>
</evidence>
<evidence type="ECO:0000256" key="6">
    <source>
        <dbReference type="ARBA" id="ARBA00023242"/>
    </source>
</evidence>
<organism evidence="8 9">
    <name type="scientific">Oculimacula yallundae</name>
    <dbReference type="NCBI Taxonomy" id="86028"/>
    <lineage>
        <taxon>Eukaryota</taxon>
        <taxon>Fungi</taxon>
        <taxon>Dikarya</taxon>
        <taxon>Ascomycota</taxon>
        <taxon>Pezizomycotina</taxon>
        <taxon>Leotiomycetes</taxon>
        <taxon>Helotiales</taxon>
        <taxon>Ploettnerulaceae</taxon>
        <taxon>Oculimacula</taxon>
    </lineage>
</organism>
<keyword evidence="2" id="KW-0862">Zinc</keyword>
<evidence type="ECO:0008006" key="10">
    <source>
        <dbReference type="Google" id="ProtNLM"/>
    </source>
</evidence>
<accession>A0ABR4CKJ2</accession>
<dbReference type="PANTHER" id="PTHR47659:SF4">
    <property type="entry name" value="ZN(II)2CYS6 TRANSCRIPTION FACTOR (EUROFUNG)"/>
    <property type="match status" value="1"/>
</dbReference>
<feature type="compositionally biased region" description="Basic and acidic residues" evidence="7">
    <location>
        <begin position="423"/>
        <end position="433"/>
    </location>
</feature>
<evidence type="ECO:0000256" key="1">
    <source>
        <dbReference type="ARBA" id="ARBA00022723"/>
    </source>
</evidence>
<evidence type="ECO:0000256" key="7">
    <source>
        <dbReference type="SAM" id="MobiDB-lite"/>
    </source>
</evidence>
<feature type="region of interest" description="Disordered" evidence="7">
    <location>
        <begin position="295"/>
        <end position="448"/>
    </location>
</feature>
<keyword evidence="4" id="KW-0238">DNA-binding</keyword>
<sequence length="448" mass="49939">MPGTYLGRFGWNLGRASYSPQTSCLLTPLKATQRPCSRCTSNGKEDSCIDVQHKKRGRPRLRDERESRYEIIGAGYPPPADPSMRRPLSMYAPTEPSPFGQDILHRSGSYRVLKSQGGGPMGGSQVGSRFLEHASPADVNMYGAPMPPTQRIQPSHEPPCAYLTMDMQFSKTTQSFGETIGVQHIQSRRLQDLVSLNDRDKIARLQRIFEDERREREPNYLPPIYLAKFEEDHVIQSVGFSQDDIGMVRTDRQEMFTFQAPDGQQRTFQVRLGLAKRGSTYFIILLLVLPATPQPFNQPSTSPYPRDTFSRDSQYGFPTPQQGYQQTPGASPYGSNPSFGDPRGEMAAYRTPGPLGHSIPSSAGMMGFAQPPRPDYVPGPAPYQASRSELPPPPQVQSQRPHDLQLPPIRDQRIEAPPMAMDPARRRDDRSGRVDIGGLLEQPGRGGL</sequence>
<protein>
    <recommendedName>
        <fullName evidence="10">Velvet domain-containing protein</fullName>
    </recommendedName>
</protein>
<keyword evidence="3" id="KW-0805">Transcription regulation</keyword>
<keyword evidence="6" id="KW-0539">Nucleus</keyword>
<evidence type="ECO:0000256" key="3">
    <source>
        <dbReference type="ARBA" id="ARBA00023015"/>
    </source>
</evidence>
<keyword evidence="5" id="KW-0804">Transcription</keyword>
<evidence type="ECO:0000313" key="9">
    <source>
        <dbReference type="Proteomes" id="UP001595075"/>
    </source>
</evidence>
<feature type="compositionally biased region" description="Low complexity" evidence="7">
    <location>
        <begin position="314"/>
        <end position="329"/>
    </location>
</feature>
<feature type="compositionally biased region" description="Pro residues" evidence="7">
    <location>
        <begin position="371"/>
        <end position="381"/>
    </location>
</feature>
<keyword evidence="9" id="KW-1185">Reference proteome</keyword>
<dbReference type="Proteomes" id="UP001595075">
    <property type="component" value="Unassembled WGS sequence"/>
</dbReference>
<keyword evidence="1" id="KW-0479">Metal-binding</keyword>
<evidence type="ECO:0000256" key="5">
    <source>
        <dbReference type="ARBA" id="ARBA00023163"/>
    </source>
</evidence>
<dbReference type="EMBL" id="JAZHXI010000006">
    <property type="protein sequence ID" value="KAL2070473.1"/>
    <property type="molecule type" value="Genomic_DNA"/>
</dbReference>
<name>A0ABR4CKJ2_9HELO</name>
<dbReference type="InterPro" id="IPR050335">
    <property type="entry name" value="ERT1_acuK_gluconeogen_tf"/>
</dbReference>
<proteinExistence type="predicted"/>
<evidence type="ECO:0000256" key="4">
    <source>
        <dbReference type="ARBA" id="ARBA00023125"/>
    </source>
</evidence>
<reference evidence="8 9" key="1">
    <citation type="journal article" date="2024" name="Commun. Biol.">
        <title>Comparative genomic analysis of thermophilic fungi reveals convergent evolutionary adaptations and gene losses.</title>
        <authorList>
            <person name="Steindorff A.S."/>
            <person name="Aguilar-Pontes M.V."/>
            <person name="Robinson A.J."/>
            <person name="Andreopoulos B."/>
            <person name="LaButti K."/>
            <person name="Kuo A."/>
            <person name="Mondo S."/>
            <person name="Riley R."/>
            <person name="Otillar R."/>
            <person name="Haridas S."/>
            <person name="Lipzen A."/>
            <person name="Grimwood J."/>
            <person name="Schmutz J."/>
            <person name="Clum A."/>
            <person name="Reid I.D."/>
            <person name="Moisan M.C."/>
            <person name="Butler G."/>
            <person name="Nguyen T.T.M."/>
            <person name="Dewar K."/>
            <person name="Conant G."/>
            <person name="Drula E."/>
            <person name="Henrissat B."/>
            <person name="Hansel C."/>
            <person name="Singer S."/>
            <person name="Hutchinson M.I."/>
            <person name="de Vries R.P."/>
            <person name="Natvig D.O."/>
            <person name="Powell A.J."/>
            <person name="Tsang A."/>
            <person name="Grigoriev I.V."/>
        </authorList>
    </citation>
    <scope>NUCLEOTIDE SEQUENCE [LARGE SCALE GENOMIC DNA]</scope>
    <source>
        <strain evidence="8 9">CBS 494.80</strain>
    </source>
</reference>
<gene>
    <name evidence="8" type="ORF">VTL71DRAFT_13499</name>
</gene>